<proteinExistence type="predicted"/>
<gene>
    <name evidence="1" type="ORF">PAC_17844</name>
</gene>
<dbReference type="OrthoDB" id="10602829at2759"/>
<keyword evidence="2" id="KW-1185">Reference proteome</keyword>
<dbReference type="Proteomes" id="UP000184330">
    <property type="component" value="Unassembled WGS sequence"/>
</dbReference>
<dbReference type="AlphaFoldDB" id="A0A1L7XSG7"/>
<evidence type="ECO:0000313" key="2">
    <source>
        <dbReference type="Proteomes" id="UP000184330"/>
    </source>
</evidence>
<accession>A0A1L7XSG7</accession>
<name>A0A1L7XSG7_9HELO</name>
<dbReference type="EMBL" id="FJOG01000049">
    <property type="protein sequence ID" value="CZR67945.1"/>
    <property type="molecule type" value="Genomic_DNA"/>
</dbReference>
<reference evidence="1 2" key="1">
    <citation type="submission" date="2016-03" db="EMBL/GenBank/DDBJ databases">
        <authorList>
            <person name="Ploux O."/>
        </authorList>
    </citation>
    <scope>NUCLEOTIDE SEQUENCE [LARGE SCALE GENOMIC DNA]</scope>
    <source>
        <strain evidence="1 2">UAMH 11012</strain>
    </source>
</reference>
<organism evidence="1 2">
    <name type="scientific">Phialocephala subalpina</name>
    <dbReference type="NCBI Taxonomy" id="576137"/>
    <lineage>
        <taxon>Eukaryota</taxon>
        <taxon>Fungi</taxon>
        <taxon>Dikarya</taxon>
        <taxon>Ascomycota</taxon>
        <taxon>Pezizomycotina</taxon>
        <taxon>Leotiomycetes</taxon>
        <taxon>Helotiales</taxon>
        <taxon>Mollisiaceae</taxon>
        <taxon>Phialocephala</taxon>
        <taxon>Phialocephala fortinii species complex</taxon>
    </lineage>
</organism>
<evidence type="ECO:0000313" key="1">
    <source>
        <dbReference type="EMBL" id="CZR67945.1"/>
    </source>
</evidence>
<sequence>MYFDDIKMPRANTKPAHPYPDYVDGFEEAKHQYLHQLLKLDQAEKYQDGDEIRDVKHEFLFADIIEDTFRILLFQPATCSKIRVLLFSHSFFRDNNRFYINAIAWKFKLDPRFLEDHCAMGETGAGQVAGIQIPLPSEVSWFQVVVGLSGHFTACVRELDGLRTIVIFAYYANNSSPLSGIYQNNLFETAFASFAPEEVQAIETFPPNILCRLIEGELHRANNKFFTRHGLQRLYSIASRDAPQCGIFFQSVRLSLVLSLNNTKGFLKKYCVDTSFNTDTWRRWHHIIDNFEVLVEDYKRIESDIVKHLQASQNVEAICQARHGYEQFKTLRK</sequence>
<protein>
    <submittedName>
        <fullName evidence="1">Uncharacterized protein</fullName>
    </submittedName>
</protein>